<dbReference type="InterPro" id="IPR016455">
    <property type="entry name" value="XTH"/>
</dbReference>
<sequence length="282" mass="31160">MAKMSLIRASFMAAMVVASASANFLSDVEITWGDGRGKMLDNGELLQLTLDRASGSGFRSKQAYLFGRFDMKMKLVPGNSAGTVTTYYLSSQGPAHDEIDFEFLGNASGEPYVLHTNVFAQGKGDREQQFYLWFDPTLALHTYSALWNPRQIVFYVDGTPVRVFRNSEGAGVAYPKSQAMRVYASLWDADDWATRGGLVKTDWSQAPFVASYRGFVADACVVAGGSPSCSASKAGWWDQGLDSDGARKLKWVRDNYMIYDYCRDAKRFPGGFPPECSLPLLD</sequence>
<feature type="signal peptide" evidence="8">
    <location>
        <begin position="1"/>
        <end position="22"/>
    </location>
</feature>
<evidence type="ECO:0000256" key="6">
    <source>
        <dbReference type="PIRSR" id="PIRSR005604-1"/>
    </source>
</evidence>
<comment type="function">
    <text evidence="8">Catalyzes xyloglucan endohydrolysis (XEH) and/or endotransglycosylation (XET). Cleaves and religates xyloglucan polymers, an essential constituent of the primary cell wall, and thereby participates in cell wall construction of growing tissues.</text>
</comment>
<comment type="caution">
    <text evidence="10">The sequence shown here is derived from an EMBL/GenBank/DDBJ whole genome shotgun (WGS) entry which is preliminary data.</text>
</comment>
<dbReference type="GO" id="GO:0042546">
    <property type="term" value="P:cell wall biogenesis"/>
    <property type="evidence" value="ECO:0007669"/>
    <property type="project" value="InterPro"/>
</dbReference>
<keyword evidence="8" id="KW-0134">Cell wall</keyword>
<evidence type="ECO:0000259" key="9">
    <source>
        <dbReference type="PROSITE" id="PS51762"/>
    </source>
</evidence>
<gene>
    <name evidence="10" type="ORF">OPV22_031933</name>
</gene>
<keyword evidence="8" id="KW-0964">Secreted</keyword>
<dbReference type="GO" id="GO:0071555">
    <property type="term" value="P:cell wall organization"/>
    <property type="evidence" value="ECO:0007669"/>
    <property type="project" value="UniProtKB-KW"/>
</dbReference>
<evidence type="ECO:0000256" key="2">
    <source>
        <dbReference type="ARBA" id="ARBA00022801"/>
    </source>
</evidence>
<feature type="glycosylation site" description="N-linked (GlcNAc...) asparagine" evidence="7">
    <location>
        <position position="106"/>
    </location>
</feature>
<reference evidence="10 11" key="1">
    <citation type="submission" date="2022-12" db="EMBL/GenBank/DDBJ databases">
        <title>Chromosome-scale assembly of the Ensete ventricosum genome.</title>
        <authorList>
            <person name="Dussert Y."/>
            <person name="Stocks J."/>
            <person name="Wendawek A."/>
            <person name="Woldeyes F."/>
            <person name="Nichols R.A."/>
            <person name="Borrell J.S."/>
        </authorList>
    </citation>
    <scope>NUCLEOTIDE SEQUENCE [LARGE SCALE GENOMIC DNA]</scope>
    <source>
        <strain evidence="11">cv. Maze</strain>
        <tissue evidence="10">Seeds</tissue>
    </source>
</reference>
<keyword evidence="5 8" id="KW-0326">Glycosidase</keyword>
<dbReference type="GO" id="GO:0004553">
    <property type="term" value="F:hydrolase activity, hydrolyzing O-glycosyl compounds"/>
    <property type="evidence" value="ECO:0007669"/>
    <property type="project" value="InterPro"/>
</dbReference>
<dbReference type="GO" id="GO:0010411">
    <property type="term" value="P:xyloglucan metabolic process"/>
    <property type="evidence" value="ECO:0007669"/>
    <property type="project" value="InterPro"/>
</dbReference>
<dbReference type="InterPro" id="IPR044791">
    <property type="entry name" value="Beta-glucanase/XTH"/>
</dbReference>
<dbReference type="PROSITE" id="PS01034">
    <property type="entry name" value="GH16_1"/>
    <property type="match status" value="1"/>
</dbReference>
<keyword evidence="11" id="KW-1185">Reference proteome</keyword>
<dbReference type="InterPro" id="IPR013320">
    <property type="entry name" value="ConA-like_dom_sf"/>
</dbReference>
<dbReference type="InterPro" id="IPR008264">
    <property type="entry name" value="Beta_glucanase"/>
</dbReference>
<dbReference type="EMBL" id="JAQQAF010000009">
    <property type="protein sequence ID" value="KAJ8459007.1"/>
    <property type="molecule type" value="Genomic_DNA"/>
</dbReference>
<feature type="active site" description="Nucleophile" evidence="6">
    <location>
        <position position="98"/>
    </location>
</feature>
<dbReference type="PANTHER" id="PTHR31062">
    <property type="entry name" value="XYLOGLUCAN ENDOTRANSGLUCOSYLASE/HYDROLASE PROTEIN 8-RELATED"/>
    <property type="match status" value="1"/>
</dbReference>
<dbReference type="PIRSF" id="PIRSF005604">
    <property type="entry name" value="XET"/>
    <property type="match status" value="1"/>
</dbReference>
<dbReference type="CDD" id="cd02176">
    <property type="entry name" value="GH16_XET"/>
    <property type="match status" value="1"/>
</dbReference>
<evidence type="ECO:0000256" key="1">
    <source>
        <dbReference type="ARBA" id="ARBA00022679"/>
    </source>
</evidence>
<evidence type="ECO:0000256" key="8">
    <source>
        <dbReference type="RuleBase" id="RU361120"/>
    </source>
</evidence>
<dbReference type="SUPFAM" id="SSF49899">
    <property type="entry name" value="Concanavalin A-like lectins/glucanases"/>
    <property type="match status" value="1"/>
</dbReference>
<keyword evidence="1 8" id="KW-0808">Transferase</keyword>
<evidence type="ECO:0000313" key="11">
    <source>
        <dbReference type="Proteomes" id="UP001222027"/>
    </source>
</evidence>
<dbReference type="Gene3D" id="2.60.120.200">
    <property type="match status" value="1"/>
</dbReference>
<evidence type="ECO:0000256" key="7">
    <source>
        <dbReference type="PIRSR" id="PIRSR005604-2"/>
    </source>
</evidence>
<keyword evidence="8" id="KW-0961">Cell wall biogenesis/degradation</keyword>
<comment type="subcellular location">
    <subcellularLocation>
        <location evidence="8">Secreted</location>
        <location evidence="8">Cell wall</location>
    </subcellularLocation>
    <subcellularLocation>
        <location evidence="8">Secreted</location>
        <location evidence="8">Extracellular space</location>
        <location evidence="8">Apoplast</location>
    </subcellularLocation>
</comment>
<feature type="chain" id="PRO_5043100975" description="Xyloglucan endotransglucosylase/hydrolase" evidence="8">
    <location>
        <begin position="23"/>
        <end position="282"/>
    </location>
</feature>
<dbReference type="PROSITE" id="PS51762">
    <property type="entry name" value="GH16_2"/>
    <property type="match status" value="1"/>
</dbReference>
<dbReference type="GO" id="GO:0048046">
    <property type="term" value="C:apoplast"/>
    <property type="evidence" value="ECO:0007669"/>
    <property type="project" value="UniProtKB-SubCell"/>
</dbReference>
<feature type="domain" description="GH16" evidence="9">
    <location>
        <begin position="18"/>
        <end position="212"/>
    </location>
</feature>
<dbReference type="InterPro" id="IPR000757">
    <property type="entry name" value="Beta-glucanase-like"/>
</dbReference>
<keyword evidence="3" id="KW-1015">Disulfide bond</keyword>
<name>A0AAV8PU31_ENSVE</name>
<dbReference type="PRINTS" id="PR00737">
    <property type="entry name" value="GLHYDRLASE16"/>
</dbReference>
<organism evidence="10 11">
    <name type="scientific">Ensete ventricosum</name>
    <name type="common">Abyssinian banana</name>
    <name type="synonym">Musa ensete</name>
    <dbReference type="NCBI Taxonomy" id="4639"/>
    <lineage>
        <taxon>Eukaryota</taxon>
        <taxon>Viridiplantae</taxon>
        <taxon>Streptophyta</taxon>
        <taxon>Embryophyta</taxon>
        <taxon>Tracheophyta</taxon>
        <taxon>Spermatophyta</taxon>
        <taxon>Magnoliopsida</taxon>
        <taxon>Liliopsida</taxon>
        <taxon>Zingiberales</taxon>
        <taxon>Musaceae</taxon>
        <taxon>Ensete</taxon>
    </lineage>
</organism>
<accession>A0AAV8PU31</accession>
<dbReference type="Proteomes" id="UP001222027">
    <property type="component" value="Unassembled WGS sequence"/>
</dbReference>
<dbReference type="FunFam" id="2.60.120.200:FF:000025">
    <property type="entry name" value="Xyloglucan endotransglucosylase/hydrolase"/>
    <property type="match status" value="1"/>
</dbReference>
<evidence type="ECO:0000256" key="3">
    <source>
        <dbReference type="ARBA" id="ARBA00023157"/>
    </source>
</evidence>
<dbReference type="InterPro" id="IPR010713">
    <property type="entry name" value="XET_C"/>
</dbReference>
<evidence type="ECO:0000313" key="10">
    <source>
        <dbReference type="EMBL" id="KAJ8459007.1"/>
    </source>
</evidence>
<dbReference type="GO" id="GO:0016762">
    <property type="term" value="F:xyloglucan:xyloglucosyl transferase activity"/>
    <property type="evidence" value="ECO:0007669"/>
    <property type="project" value="UniProtKB-EC"/>
</dbReference>
<protein>
    <recommendedName>
        <fullName evidence="8">Xyloglucan endotransglucosylase/hydrolase</fullName>
        <ecNumber evidence="8">2.4.1.207</ecNumber>
    </recommendedName>
</protein>
<dbReference type="Pfam" id="PF00722">
    <property type="entry name" value="Glyco_hydro_16"/>
    <property type="match status" value="1"/>
</dbReference>
<dbReference type="AlphaFoldDB" id="A0AAV8PU31"/>
<proteinExistence type="inferred from homology"/>
<keyword evidence="8" id="KW-0732">Signal</keyword>
<comment type="similarity">
    <text evidence="8">Belongs to the glycosyl hydrolase 16 family.</text>
</comment>
<dbReference type="EC" id="2.4.1.207" evidence="8"/>
<dbReference type="Pfam" id="PF06955">
    <property type="entry name" value="XET_C"/>
    <property type="match status" value="1"/>
</dbReference>
<dbReference type="InterPro" id="IPR008263">
    <property type="entry name" value="GH16_AS"/>
</dbReference>
<feature type="active site" description="Proton donor" evidence="6">
    <location>
        <position position="102"/>
    </location>
</feature>
<evidence type="ECO:0000256" key="5">
    <source>
        <dbReference type="ARBA" id="ARBA00023295"/>
    </source>
</evidence>
<keyword evidence="8" id="KW-0052">Apoplast</keyword>
<evidence type="ECO:0000256" key="4">
    <source>
        <dbReference type="ARBA" id="ARBA00023180"/>
    </source>
</evidence>
<keyword evidence="4" id="KW-0325">Glycoprotein</keyword>
<comment type="PTM">
    <text evidence="8">Contains at least one intrachain disulfide bond essential for its enzymatic activity.</text>
</comment>
<keyword evidence="2 8" id="KW-0378">Hydrolase</keyword>